<protein>
    <submittedName>
        <fullName evidence="1">Uncharacterized protein</fullName>
    </submittedName>
</protein>
<reference evidence="1 2" key="1">
    <citation type="journal article" date="2014" name="Genome Announc.">
        <title>Draft Genome Sequence of the Boron-Tolerant and Moderately Halotolerant Bacterium Gracilibacillus boraciitolerans JCM 21714T.</title>
        <authorList>
            <person name="Ahmed I."/>
            <person name="Oshima K."/>
            <person name="Suda W."/>
            <person name="Kitamura K."/>
            <person name="Iida T."/>
            <person name="Ohmori Y."/>
            <person name="Fujiwara T."/>
            <person name="Hattori M."/>
            <person name="Ohkuma M."/>
        </authorList>
    </citation>
    <scope>NUCLEOTIDE SEQUENCE [LARGE SCALE GENOMIC DNA]</scope>
    <source>
        <strain evidence="1 2">JCM 21714</strain>
    </source>
</reference>
<dbReference type="AlphaFoldDB" id="W4VI90"/>
<name>W4VI90_9BACI</name>
<organism evidence="1 2">
    <name type="scientific">Gracilibacillus boraciitolerans JCM 21714</name>
    <dbReference type="NCBI Taxonomy" id="1298598"/>
    <lineage>
        <taxon>Bacteria</taxon>
        <taxon>Bacillati</taxon>
        <taxon>Bacillota</taxon>
        <taxon>Bacilli</taxon>
        <taxon>Bacillales</taxon>
        <taxon>Bacillaceae</taxon>
        <taxon>Gracilibacillus</taxon>
    </lineage>
</organism>
<accession>W4VI90</accession>
<evidence type="ECO:0000313" key="2">
    <source>
        <dbReference type="Proteomes" id="UP000019102"/>
    </source>
</evidence>
<dbReference type="STRING" id="1298598.JCM21714_1462"/>
<keyword evidence="2" id="KW-1185">Reference proteome</keyword>
<proteinExistence type="predicted"/>
<dbReference type="RefSeq" id="WP_035722466.1">
    <property type="nucleotide sequence ID" value="NZ_BAVS01000005.1"/>
</dbReference>
<sequence>MNEIKHVTARESWLYEHVHGNHLLIVGDLPIHLFQTLVKEEREITILDGMELQARLDYFQSKHVPSYHFLSMDDWKSASYKHYFDSVIIFERSNYTLKFLGWKSLLRSRGSCTFLINADDTRELYPAHPFWTDYFELEDHKHRLEELEWISPYIYIQFITTTHDHPLLMDVALLKKLEWIHKAREERILDYYKTQFKTEKLKKVEVMNQLRDHLSSEKNVLKKISGFAKRL</sequence>
<evidence type="ECO:0000313" key="1">
    <source>
        <dbReference type="EMBL" id="GAE92459.1"/>
    </source>
</evidence>
<gene>
    <name evidence="1" type="ORF">JCM21714_1462</name>
</gene>
<dbReference type="EMBL" id="BAVS01000005">
    <property type="protein sequence ID" value="GAE92459.1"/>
    <property type="molecule type" value="Genomic_DNA"/>
</dbReference>
<dbReference type="Proteomes" id="UP000019102">
    <property type="component" value="Unassembled WGS sequence"/>
</dbReference>
<comment type="caution">
    <text evidence="1">The sequence shown here is derived from an EMBL/GenBank/DDBJ whole genome shotgun (WGS) entry which is preliminary data.</text>
</comment>